<dbReference type="AlphaFoldDB" id="A0A2H0PWN7"/>
<reference evidence="2 3" key="1">
    <citation type="submission" date="2017-09" db="EMBL/GenBank/DDBJ databases">
        <title>Depth-based differentiation of microbial function through sediment-hosted aquifers and enrichment of novel symbionts in the deep terrestrial subsurface.</title>
        <authorList>
            <person name="Probst A.J."/>
            <person name="Ladd B."/>
            <person name="Jarett J.K."/>
            <person name="Geller-Mcgrath D.E."/>
            <person name="Sieber C.M."/>
            <person name="Emerson J.B."/>
            <person name="Anantharaman K."/>
            <person name="Thomas B.C."/>
            <person name="Malmstrom R."/>
            <person name="Stieglmeier M."/>
            <person name="Klingl A."/>
            <person name="Woyke T."/>
            <person name="Ryan C.M."/>
            <person name="Banfield J.F."/>
        </authorList>
    </citation>
    <scope>NUCLEOTIDE SEQUENCE [LARGE SCALE GENOMIC DNA]</scope>
    <source>
        <strain evidence="2">CG11_big_fil_rev_8_21_14_0_20_43_10</strain>
    </source>
</reference>
<sequence length="95" mass="10188">MEDQTTQGSQGGYQRPAPIDVSSLGLTCTMCGAKIDTLPFQPTIREDGTYGRLYCKDCNAKRPRRPFSGGGRGYGGGNRGFGGGDRGGYRPSNQY</sequence>
<feature type="region of interest" description="Disordered" evidence="1">
    <location>
        <begin position="59"/>
        <end position="95"/>
    </location>
</feature>
<evidence type="ECO:0000256" key="1">
    <source>
        <dbReference type="SAM" id="MobiDB-lite"/>
    </source>
</evidence>
<name>A0A2H0PWN7_9BACT</name>
<accession>A0A2H0PWN7</accession>
<evidence type="ECO:0000313" key="2">
    <source>
        <dbReference type="EMBL" id="PIR26124.1"/>
    </source>
</evidence>
<feature type="compositionally biased region" description="Gly residues" evidence="1">
    <location>
        <begin position="68"/>
        <end position="86"/>
    </location>
</feature>
<comment type="caution">
    <text evidence="2">The sequence shown here is derived from an EMBL/GenBank/DDBJ whole genome shotgun (WGS) entry which is preliminary data.</text>
</comment>
<organism evidence="2 3">
    <name type="scientific">Candidatus Brennerbacteria bacterium CG11_big_fil_rev_8_21_14_0_20_43_10</name>
    <dbReference type="NCBI Taxonomy" id="1974523"/>
    <lineage>
        <taxon>Bacteria</taxon>
        <taxon>Candidatus Brenneribacteriota</taxon>
    </lineage>
</organism>
<evidence type="ECO:0000313" key="3">
    <source>
        <dbReference type="Proteomes" id="UP000236846"/>
    </source>
</evidence>
<protein>
    <submittedName>
        <fullName evidence="2">Uncharacterized protein</fullName>
    </submittedName>
</protein>
<proteinExistence type="predicted"/>
<dbReference type="Proteomes" id="UP000236846">
    <property type="component" value="Unassembled WGS sequence"/>
</dbReference>
<dbReference type="EMBL" id="PCXE01000038">
    <property type="protein sequence ID" value="PIR26124.1"/>
    <property type="molecule type" value="Genomic_DNA"/>
</dbReference>
<gene>
    <name evidence="2" type="ORF">COV41_02235</name>
</gene>